<dbReference type="AlphaFoldDB" id="A0A9Q4PVW7"/>
<accession>A0A9Q4PVW7</accession>
<feature type="transmembrane region" description="Helical" evidence="1">
    <location>
        <begin position="6"/>
        <end position="29"/>
    </location>
</feature>
<evidence type="ECO:0000256" key="1">
    <source>
        <dbReference type="SAM" id="Phobius"/>
    </source>
</evidence>
<name>A0A9Q4PVW7_9EURY</name>
<dbReference type="CDD" id="cd18773">
    <property type="entry name" value="PDC1_HK_sensor"/>
    <property type="match status" value="1"/>
</dbReference>
<dbReference type="RefSeq" id="WP_274925082.1">
    <property type="nucleotide sequence ID" value="NZ_JAKELO010000002.1"/>
</dbReference>
<sequence length="282" mass="30797">MNRHEILPISILLLIAAIACILLAAPYFFPTEQGKEENTSMSDLEYMNSNIETVLTSIGDSAENAAQALSSADLMSTPEVQPVLNDLLSGSEYALSYATIDQNGTITAVAPDTYSNSVGINIGGSEPGKTIIKKREPFLSDAFTAEEGFTGIEIAWPVYSEDGEYKGSVLVMAEPSIFVGKIVNPVEEEKGITVTIMQPDGFILYDQDAAQIGKNLFNDIPFTNYRSLQALGKDISANTAGTGEYTFYKSPTDTTDLVKKHAEWDTVSYLNKEWRIILFSGW</sequence>
<dbReference type="Pfam" id="PF22309">
    <property type="entry name" value="HK-GC-Chemotax_sensor"/>
    <property type="match status" value="1"/>
</dbReference>
<dbReference type="PROSITE" id="PS51257">
    <property type="entry name" value="PROKAR_LIPOPROTEIN"/>
    <property type="match status" value="1"/>
</dbReference>
<comment type="caution">
    <text evidence="3">The sequence shown here is derived from an EMBL/GenBank/DDBJ whole genome shotgun (WGS) entry which is preliminary data.</text>
</comment>
<dbReference type="EMBL" id="JAKELO010000002">
    <property type="protein sequence ID" value="MDE4908455.1"/>
    <property type="molecule type" value="Genomic_DNA"/>
</dbReference>
<evidence type="ECO:0000313" key="4">
    <source>
        <dbReference type="Proteomes" id="UP001143747"/>
    </source>
</evidence>
<dbReference type="InterPro" id="IPR054513">
    <property type="entry name" value="Dret_0059-like_sensor"/>
</dbReference>
<keyword evidence="1" id="KW-1133">Transmembrane helix</keyword>
<evidence type="ECO:0000313" key="3">
    <source>
        <dbReference type="EMBL" id="MDE4908455.1"/>
    </source>
</evidence>
<keyword evidence="1" id="KW-0472">Membrane</keyword>
<dbReference type="Proteomes" id="UP001143747">
    <property type="component" value="Unassembled WGS sequence"/>
</dbReference>
<gene>
    <name evidence="3" type="ORF">L0665_07535</name>
</gene>
<feature type="domain" description="Dret-0059-like sensor" evidence="2">
    <location>
        <begin position="55"/>
        <end position="175"/>
    </location>
</feature>
<organism evidence="3 4">
    <name type="scientific">Methanogenium marinum</name>
    <dbReference type="NCBI Taxonomy" id="348610"/>
    <lineage>
        <taxon>Archaea</taxon>
        <taxon>Methanobacteriati</taxon>
        <taxon>Methanobacteriota</taxon>
        <taxon>Stenosarchaea group</taxon>
        <taxon>Methanomicrobia</taxon>
        <taxon>Methanomicrobiales</taxon>
        <taxon>Methanomicrobiaceae</taxon>
        <taxon>Methanogenium</taxon>
    </lineage>
</organism>
<keyword evidence="1" id="KW-0812">Transmembrane</keyword>
<dbReference type="Gene3D" id="3.30.450.20">
    <property type="entry name" value="PAS domain"/>
    <property type="match status" value="1"/>
</dbReference>
<protein>
    <submittedName>
        <fullName evidence="3">Cache domain-containing protein</fullName>
    </submittedName>
</protein>
<keyword evidence="4" id="KW-1185">Reference proteome</keyword>
<reference evidence="3" key="1">
    <citation type="submission" date="2022-01" db="EMBL/GenBank/DDBJ databases">
        <title>Draft genome of Methanogenium marinum DSM 15558.</title>
        <authorList>
            <person name="Chen S.-C."/>
            <person name="You Y.-T."/>
        </authorList>
    </citation>
    <scope>NUCLEOTIDE SEQUENCE</scope>
    <source>
        <strain evidence="3">DSM 15558</strain>
    </source>
</reference>
<proteinExistence type="predicted"/>
<evidence type="ECO:0000259" key="2">
    <source>
        <dbReference type="Pfam" id="PF22309"/>
    </source>
</evidence>